<reference evidence="2" key="1">
    <citation type="journal article" date="2021" name="Nat. Commun.">
        <title>Genetic determinants of endophytism in the Arabidopsis root mycobiome.</title>
        <authorList>
            <person name="Mesny F."/>
            <person name="Miyauchi S."/>
            <person name="Thiergart T."/>
            <person name="Pickel B."/>
            <person name="Atanasova L."/>
            <person name="Karlsson M."/>
            <person name="Huettel B."/>
            <person name="Barry K.W."/>
            <person name="Haridas S."/>
            <person name="Chen C."/>
            <person name="Bauer D."/>
            <person name="Andreopoulos W."/>
            <person name="Pangilinan J."/>
            <person name="LaButti K."/>
            <person name="Riley R."/>
            <person name="Lipzen A."/>
            <person name="Clum A."/>
            <person name="Drula E."/>
            <person name="Henrissat B."/>
            <person name="Kohler A."/>
            <person name="Grigoriev I.V."/>
            <person name="Martin F.M."/>
            <person name="Hacquard S."/>
        </authorList>
    </citation>
    <scope>NUCLEOTIDE SEQUENCE</scope>
    <source>
        <strain evidence="2">MPI-CAGE-CH-0230</strain>
    </source>
</reference>
<evidence type="ECO:0000313" key="2">
    <source>
        <dbReference type="EMBL" id="KAH7014487.1"/>
    </source>
</evidence>
<protein>
    <recommendedName>
        <fullName evidence="4">Small secreted protein</fullName>
    </recommendedName>
</protein>
<organism evidence="2 3">
    <name type="scientific">Microdochium trichocladiopsis</name>
    <dbReference type="NCBI Taxonomy" id="1682393"/>
    <lineage>
        <taxon>Eukaryota</taxon>
        <taxon>Fungi</taxon>
        <taxon>Dikarya</taxon>
        <taxon>Ascomycota</taxon>
        <taxon>Pezizomycotina</taxon>
        <taxon>Sordariomycetes</taxon>
        <taxon>Xylariomycetidae</taxon>
        <taxon>Xylariales</taxon>
        <taxon>Microdochiaceae</taxon>
        <taxon>Microdochium</taxon>
    </lineage>
</organism>
<feature type="signal peptide" evidence="1">
    <location>
        <begin position="1"/>
        <end position="18"/>
    </location>
</feature>
<feature type="chain" id="PRO_5040386057" description="Small secreted protein" evidence="1">
    <location>
        <begin position="19"/>
        <end position="158"/>
    </location>
</feature>
<dbReference type="OrthoDB" id="5352317at2759"/>
<dbReference type="EMBL" id="JAGTJQ010000013">
    <property type="protein sequence ID" value="KAH7014487.1"/>
    <property type="molecule type" value="Genomic_DNA"/>
</dbReference>
<name>A0A9P8XVD5_9PEZI</name>
<sequence length="158" mass="16420">MRFSTLIFTSALSVLGFGSPTVLPGTPGAAAIAPREISMMPAAPQWTIEVLQRACNPADTSCKWSFRINDKSGAPATQCSFTIKGKPASQTGGAGFKCGVYTVGAGWSGAFGPGNGFTTLSVVNSQTRNIVWPAYTDKQLAGARVVSPDQSYAPVKLA</sequence>
<dbReference type="AlphaFoldDB" id="A0A9P8XVD5"/>
<evidence type="ECO:0000256" key="1">
    <source>
        <dbReference type="SAM" id="SignalP"/>
    </source>
</evidence>
<accession>A0A9P8XVD5</accession>
<evidence type="ECO:0000313" key="3">
    <source>
        <dbReference type="Proteomes" id="UP000756346"/>
    </source>
</evidence>
<dbReference type="RefSeq" id="XP_046005454.1">
    <property type="nucleotide sequence ID" value="XM_046150886.1"/>
</dbReference>
<comment type="caution">
    <text evidence="2">The sequence shown here is derived from an EMBL/GenBank/DDBJ whole genome shotgun (WGS) entry which is preliminary data.</text>
</comment>
<evidence type="ECO:0008006" key="4">
    <source>
        <dbReference type="Google" id="ProtNLM"/>
    </source>
</evidence>
<gene>
    <name evidence="2" type="ORF">B0I36DRAFT_255551</name>
</gene>
<dbReference type="Proteomes" id="UP000756346">
    <property type="component" value="Unassembled WGS sequence"/>
</dbReference>
<keyword evidence="1" id="KW-0732">Signal</keyword>
<dbReference type="GeneID" id="70180432"/>
<proteinExistence type="predicted"/>
<keyword evidence="3" id="KW-1185">Reference proteome</keyword>